<evidence type="ECO:0000313" key="1">
    <source>
        <dbReference type="EMBL" id="GGZ81148.1"/>
    </source>
</evidence>
<gene>
    <name evidence="1" type="ORF">GCM10011274_43780</name>
</gene>
<dbReference type="Gene3D" id="3.30.70.100">
    <property type="match status" value="1"/>
</dbReference>
<proteinExistence type="predicted"/>
<dbReference type="EMBL" id="BMZC01000018">
    <property type="protein sequence ID" value="GGZ81148.1"/>
    <property type="molecule type" value="Genomic_DNA"/>
</dbReference>
<dbReference type="InterPro" id="IPR011008">
    <property type="entry name" value="Dimeric_a/b-barrel"/>
</dbReference>
<dbReference type="RefSeq" id="WP_013753398.1">
    <property type="nucleotide sequence ID" value="NZ_BMZC01000018.1"/>
</dbReference>
<dbReference type="Proteomes" id="UP000622604">
    <property type="component" value="Unassembled WGS sequence"/>
</dbReference>
<reference evidence="1" key="1">
    <citation type="journal article" date="2014" name="Int. J. Syst. Evol. Microbiol.">
        <title>Complete genome sequence of Corynebacterium casei LMG S-19264T (=DSM 44701T), isolated from a smear-ripened cheese.</title>
        <authorList>
            <consortium name="US DOE Joint Genome Institute (JGI-PGF)"/>
            <person name="Walter F."/>
            <person name="Albersmeier A."/>
            <person name="Kalinowski J."/>
            <person name="Ruckert C."/>
        </authorList>
    </citation>
    <scope>NUCLEOTIDE SEQUENCE</scope>
    <source>
        <strain evidence="1">KCTC 32337</strain>
    </source>
</reference>
<organism evidence="1 2">
    <name type="scientific">Paraglaciecola chathamensis</name>
    <dbReference type="NCBI Taxonomy" id="368405"/>
    <lineage>
        <taxon>Bacteria</taxon>
        <taxon>Pseudomonadati</taxon>
        <taxon>Pseudomonadota</taxon>
        <taxon>Gammaproteobacteria</taxon>
        <taxon>Alteromonadales</taxon>
        <taxon>Alteromonadaceae</taxon>
        <taxon>Paraglaciecola</taxon>
    </lineage>
</organism>
<evidence type="ECO:0000313" key="2">
    <source>
        <dbReference type="Proteomes" id="UP000622604"/>
    </source>
</evidence>
<dbReference type="AlphaFoldDB" id="A0A8H9IFU0"/>
<dbReference type="InterPro" id="IPR021667">
    <property type="entry name" value="HapK"/>
</dbReference>
<comment type="caution">
    <text evidence="1">The sequence shown here is derived from an EMBL/GenBank/DDBJ whole genome shotgun (WGS) entry which is preliminary data.</text>
</comment>
<dbReference type="Pfam" id="PF11639">
    <property type="entry name" value="HapK"/>
    <property type="match status" value="1"/>
</dbReference>
<reference evidence="1" key="2">
    <citation type="submission" date="2020-09" db="EMBL/GenBank/DDBJ databases">
        <authorList>
            <person name="Sun Q."/>
            <person name="Kim S."/>
        </authorList>
    </citation>
    <scope>NUCLEOTIDE SEQUENCE</scope>
    <source>
        <strain evidence="1">KCTC 32337</strain>
    </source>
</reference>
<protein>
    <recommendedName>
        <fullName evidence="3">REDY-like protein HapK</fullName>
    </recommendedName>
</protein>
<accession>A0A8H9IFU0</accession>
<dbReference type="SUPFAM" id="SSF54909">
    <property type="entry name" value="Dimeric alpha+beta barrel"/>
    <property type="match status" value="1"/>
</dbReference>
<name>A0A8H9IFU0_9ALTE</name>
<sequence length="102" mass="11323">MTTLVVLFNLKAGVDENVYQQWATQTDIPTAGALKSVDSFEVLKAQGLLMSEATPPYQYIELIKVNDMDQFGQDVATEAMQKVASEFQQFADNPLFILTSTL</sequence>
<evidence type="ECO:0008006" key="3">
    <source>
        <dbReference type="Google" id="ProtNLM"/>
    </source>
</evidence>